<accession>A0ABR2GWL4</accession>
<dbReference type="Gene3D" id="3.40.50.12480">
    <property type="match status" value="1"/>
</dbReference>
<evidence type="ECO:0000313" key="1">
    <source>
        <dbReference type="EMBL" id="KAK8838300.1"/>
    </source>
</evidence>
<reference evidence="1 2" key="1">
    <citation type="submission" date="2024-04" db="EMBL/GenBank/DDBJ databases">
        <title>Tritrichomonas musculus Genome.</title>
        <authorList>
            <person name="Alves-Ferreira E."/>
            <person name="Grigg M."/>
            <person name="Lorenzi H."/>
            <person name="Galac M."/>
        </authorList>
    </citation>
    <scope>NUCLEOTIDE SEQUENCE [LARGE SCALE GENOMIC DNA]</scope>
    <source>
        <strain evidence="1 2">EAF2021</strain>
    </source>
</reference>
<dbReference type="InterPro" id="IPR053139">
    <property type="entry name" value="Surface_bspA-like"/>
</dbReference>
<protein>
    <submittedName>
        <fullName evidence="1">Uncharacterized protein</fullName>
    </submittedName>
</protein>
<dbReference type="EMBL" id="JAPFFF010000056">
    <property type="protein sequence ID" value="KAK8838300.1"/>
    <property type="molecule type" value="Genomic_DNA"/>
</dbReference>
<dbReference type="Proteomes" id="UP001470230">
    <property type="component" value="Unassembled WGS sequence"/>
</dbReference>
<dbReference type="InterPro" id="IPR036770">
    <property type="entry name" value="Ankyrin_rpt-contain_sf"/>
</dbReference>
<dbReference type="InterPro" id="IPR026906">
    <property type="entry name" value="LRR_5"/>
</dbReference>
<proteinExistence type="predicted"/>
<gene>
    <name evidence="1" type="ORF">M9Y10_035723</name>
</gene>
<organism evidence="1 2">
    <name type="scientific">Tritrichomonas musculus</name>
    <dbReference type="NCBI Taxonomy" id="1915356"/>
    <lineage>
        <taxon>Eukaryota</taxon>
        <taxon>Metamonada</taxon>
        <taxon>Parabasalia</taxon>
        <taxon>Tritrichomonadida</taxon>
        <taxon>Tritrichomonadidae</taxon>
        <taxon>Tritrichomonas</taxon>
    </lineage>
</organism>
<dbReference type="PANTHER" id="PTHR45661:SF3">
    <property type="entry name" value="IG-LIKE DOMAIN-CONTAINING PROTEIN"/>
    <property type="match status" value="1"/>
</dbReference>
<dbReference type="PANTHER" id="PTHR45661">
    <property type="entry name" value="SURFACE ANTIGEN"/>
    <property type="match status" value="1"/>
</dbReference>
<dbReference type="SUPFAM" id="SSF48403">
    <property type="entry name" value="Ankyrin repeat"/>
    <property type="match status" value="1"/>
</dbReference>
<evidence type="ECO:0000313" key="2">
    <source>
        <dbReference type="Proteomes" id="UP001470230"/>
    </source>
</evidence>
<dbReference type="InterPro" id="IPR032675">
    <property type="entry name" value="LRR_dom_sf"/>
</dbReference>
<comment type="caution">
    <text evidence="1">The sequence shown here is derived from an EMBL/GenBank/DDBJ whole genome shotgun (WGS) entry which is preliminary data.</text>
</comment>
<keyword evidence="2" id="KW-1185">Reference proteome</keyword>
<dbReference type="Pfam" id="PF13306">
    <property type="entry name" value="LRR_5"/>
    <property type="match status" value="1"/>
</dbReference>
<dbReference type="SUPFAM" id="SSF52058">
    <property type="entry name" value="L domain-like"/>
    <property type="match status" value="1"/>
</dbReference>
<sequence length="637" mass="74158">MKKCLKSLINYIDKKKNFYEAFWTFLGCSDDENGFASLQKVIDNMKLVESQEEMTHFLQLIMNIASYHHNENNINNKIINIIEYYKDKINQTFSDIEIFEIFQNNKLILLYLFENQIIKFSDQIFQKIVNINEPNKTRYCHFFYPEIIKFIADEDEIIQIEQELLTINSDILVRFEENRKEGQNESYICSLIREDLVEEFIEYHNRSCCSLTSQVKYSIFETNHFLIENKNTTLIEYAAFFGSLQIIRYIQMNNVELTPSLWIYAIHSNNAEIIHFLEEFNVKPSFEACLVEAIKCHHNDIANYFIDNKMSKFEMNEKLFSTILKYHNYAYLPTDISGKYEMYYLCYYNYRTLSRLFFKDKGNDADEFYNSYNNGKISQKEFLKEHNKIDKITFPFSIVSISTKAFYELKSLRQVFIPSSITFIGEEAFCYCKNLEKITFEKESSLKTIKCATFKECTSLKDIEIPSSVNKIEQDAFSRCSSLLSISFDIHSSISCIEMNTFYLCSLLSYITIPSSVTKIDDLAFFDCSSLKKIIFQRPSLISSIGNSSFCLCASLTELLIPSTVKFIGKSTFSACSSLVKVIFEDPSSITSLGDYAFCRCSSLIEINFPSSVVSIGRYVFSGCTKLDKKNIKSMKI</sequence>
<dbReference type="Gene3D" id="3.80.10.10">
    <property type="entry name" value="Ribonuclease Inhibitor"/>
    <property type="match status" value="4"/>
</dbReference>
<name>A0ABR2GWL4_9EUKA</name>